<evidence type="ECO:0000259" key="2">
    <source>
        <dbReference type="SMART" id="SM00198"/>
    </source>
</evidence>
<gene>
    <name evidence="3" type="ORF">ANCCAN_21999</name>
</gene>
<evidence type="ECO:0000313" key="4">
    <source>
        <dbReference type="Proteomes" id="UP000252519"/>
    </source>
</evidence>
<proteinExistence type="predicted"/>
<dbReference type="SMART" id="SM00198">
    <property type="entry name" value="SCP"/>
    <property type="match status" value="1"/>
</dbReference>
<reference evidence="3 4" key="1">
    <citation type="submission" date="2014-10" db="EMBL/GenBank/DDBJ databases">
        <title>Draft genome of the hookworm Ancylostoma caninum.</title>
        <authorList>
            <person name="Mitreva M."/>
        </authorList>
    </citation>
    <scope>NUCLEOTIDE SEQUENCE [LARGE SCALE GENOMIC DNA]</scope>
    <source>
        <strain evidence="3 4">Baltimore</strain>
    </source>
</reference>
<name>A0A368FMY8_ANCCA</name>
<dbReference type="Proteomes" id="UP000252519">
    <property type="component" value="Unassembled WGS sequence"/>
</dbReference>
<feature type="domain" description="SCP" evidence="2">
    <location>
        <begin position="31"/>
        <end position="175"/>
    </location>
</feature>
<evidence type="ECO:0000256" key="1">
    <source>
        <dbReference type="SAM" id="SignalP"/>
    </source>
</evidence>
<dbReference type="CDD" id="cd05380">
    <property type="entry name" value="CAP_euk"/>
    <property type="match status" value="1"/>
</dbReference>
<dbReference type="InterPro" id="IPR001283">
    <property type="entry name" value="CRISP-related"/>
</dbReference>
<feature type="chain" id="PRO_5017008774" evidence="1">
    <location>
        <begin position="19"/>
        <end position="177"/>
    </location>
</feature>
<feature type="signal peptide" evidence="1">
    <location>
        <begin position="1"/>
        <end position="18"/>
    </location>
</feature>
<keyword evidence="4" id="KW-1185">Reference proteome</keyword>
<protein>
    <submittedName>
        <fullName evidence="3">SCP-like protein</fullName>
    </submittedName>
</protein>
<accession>A0A368FMY8</accession>
<dbReference type="OrthoDB" id="5832927at2759"/>
<dbReference type="Pfam" id="PF00188">
    <property type="entry name" value="CAP"/>
    <property type="match status" value="1"/>
</dbReference>
<dbReference type="STRING" id="29170.A0A368FMY8"/>
<dbReference type="Gene3D" id="3.40.33.10">
    <property type="entry name" value="CAP"/>
    <property type="match status" value="1"/>
</dbReference>
<dbReference type="EMBL" id="JOJR01001138">
    <property type="protein sequence ID" value="RCN32200.1"/>
    <property type="molecule type" value="Genomic_DNA"/>
</dbReference>
<organism evidence="3 4">
    <name type="scientific">Ancylostoma caninum</name>
    <name type="common">Dog hookworm</name>
    <dbReference type="NCBI Taxonomy" id="29170"/>
    <lineage>
        <taxon>Eukaryota</taxon>
        <taxon>Metazoa</taxon>
        <taxon>Ecdysozoa</taxon>
        <taxon>Nematoda</taxon>
        <taxon>Chromadorea</taxon>
        <taxon>Rhabditida</taxon>
        <taxon>Rhabditina</taxon>
        <taxon>Rhabditomorpha</taxon>
        <taxon>Strongyloidea</taxon>
        <taxon>Ancylostomatidae</taxon>
        <taxon>Ancylostomatinae</taxon>
        <taxon>Ancylostoma</taxon>
    </lineage>
</organism>
<evidence type="ECO:0000313" key="3">
    <source>
        <dbReference type="EMBL" id="RCN32200.1"/>
    </source>
</evidence>
<dbReference type="SUPFAM" id="SSF55797">
    <property type="entry name" value="PR-1-like"/>
    <property type="match status" value="1"/>
</dbReference>
<dbReference type="InterPro" id="IPR014044">
    <property type="entry name" value="CAP_dom"/>
</dbReference>
<dbReference type="AlphaFoldDB" id="A0A368FMY8"/>
<dbReference type="PANTHER" id="PTHR10334">
    <property type="entry name" value="CYSTEINE-RICH SECRETORY PROTEIN-RELATED"/>
    <property type="match status" value="1"/>
</dbReference>
<comment type="caution">
    <text evidence="3">The sequence shown here is derived from an EMBL/GenBank/DDBJ whole genome shotgun (WGS) entry which is preliminary data.</text>
</comment>
<dbReference type="InterPro" id="IPR035940">
    <property type="entry name" value="CAP_sf"/>
</dbReference>
<keyword evidence="1" id="KW-0732">Signal</keyword>
<sequence>MHTVTALLVVGFLALVQGAAYKCSNKENTDKLRDLYLNFHNNARRRVAKGKEPNKSGTLNPAKNMYKLSWSCDMEKKAQDHIRSCSSSLGNFGSYGQNIMSFGGSGGFPKPEQQIQQALNAWWNRVKQVGLTDRENRYTNQALFTFSNMVLAKTTEIGCAHKVCGTRMTVFCLYNEM</sequence>